<name>A0ABU5U0R7_9CYAN</name>
<reference evidence="1 2" key="1">
    <citation type="submission" date="2023-12" db="EMBL/GenBank/DDBJ databases">
        <title>Baltic Sea Cyanobacteria.</title>
        <authorList>
            <person name="Delbaje E."/>
            <person name="Fewer D.P."/>
            <person name="Shishido T.K."/>
        </authorList>
    </citation>
    <scope>NUCLEOTIDE SEQUENCE [LARGE SCALE GENOMIC DNA]</scope>
    <source>
        <strain evidence="1 2">CCNP 1315</strain>
    </source>
</reference>
<dbReference type="Proteomes" id="UP001301728">
    <property type="component" value="Unassembled WGS sequence"/>
</dbReference>
<keyword evidence="2" id="KW-1185">Reference proteome</keyword>
<dbReference type="RefSeq" id="WP_323219345.1">
    <property type="nucleotide sequence ID" value="NZ_JAYGHT010000082.1"/>
</dbReference>
<dbReference type="EMBL" id="JAYGHT010000082">
    <property type="protein sequence ID" value="MEA5520512.1"/>
    <property type="molecule type" value="Genomic_DNA"/>
</dbReference>
<evidence type="ECO:0000313" key="2">
    <source>
        <dbReference type="Proteomes" id="UP001301728"/>
    </source>
</evidence>
<protein>
    <submittedName>
        <fullName evidence="1">Uncharacterized protein</fullName>
    </submittedName>
</protein>
<evidence type="ECO:0000313" key="1">
    <source>
        <dbReference type="EMBL" id="MEA5520512.1"/>
    </source>
</evidence>
<proteinExistence type="predicted"/>
<gene>
    <name evidence="1" type="ORF">VB854_16305</name>
</gene>
<comment type="caution">
    <text evidence="1">The sequence shown here is derived from an EMBL/GenBank/DDBJ whole genome shotgun (WGS) entry which is preliminary data.</text>
</comment>
<sequence length="173" mass="20045">MLRTKFACLWGFALIIAVMFCFSSPVFAHPIYPVLGFEWSFIAGNQTSLGGSSAQSLKKPNEVNFSYELSKTLNENRDEIGRNLFSIIHPNANYDYTEYILMAEKPGNQVVFEIPVHWHRDLVAVQRNHLTRIRWQIGNHQHLKAEVTDDYFTFPSTHLTEMNDSLRLLLNHF</sequence>
<accession>A0ABU5U0R7</accession>
<organism evidence="1 2">
    <name type="scientific">Limnoraphis robusta CCNP1315</name>
    <dbReference type="NCBI Taxonomy" id="3110306"/>
    <lineage>
        <taxon>Bacteria</taxon>
        <taxon>Bacillati</taxon>
        <taxon>Cyanobacteriota</taxon>
        <taxon>Cyanophyceae</taxon>
        <taxon>Oscillatoriophycideae</taxon>
        <taxon>Oscillatoriales</taxon>
        <taxon>Sirenicapillariaceae</taxon>
        <taxon>Limnoraphis</taxon>
    </lineage>
</organism>